<dbReference type="GO" id="GO:0016788">
    <property type="term" value="F:hydrolase activity, acting on ester bonds"/>
    <property type="evidence" value="ECO:0007669"/>
    <property type="project" value="InterPro"/>
</dbReference>
<dbReference type="SUPFAM" id="SSF52266">
    <property type="entry name" value="SGNH hydrolase"/>
    <property type="match status" value="1"/>
</dbReference>
<dbReference type="GO" id="GO:0016042">
    <property type="term" value="P:lipid catabolic process"/>
    <property type="evidence" value="ECO:0007669"/>
    <property type="project" value="UniProtKB-KW"/>
</dbReference>
<evidence type="ECO:0000256" key="2">
    <source>
        <dbReference type="ARBA" id="ARBA00008668"/>
    </source>
</evidence>
<evidence type="ECO:0000313" key="9">
    <source>
        <dbReference type="EnsemblPlants" id="Pp3c17_12600V3.1"/>
    </source>
</evidence>
<dbReference type="GO" id="GO:0005576">
    <property type="term" value="C:extracellular region"/>
    <property type="evidence" value="ECO:0007669"/>
    <property type="project" value="UniProtKB-SubCell"/>
</dbReference>
<dbReference type="PANTHER" id="PTHR45650:SF4">
    <property type="entry name" value="GDSL-LIKE LIPASE_ACYLHYDROLASE FAMILY PROTEIN, EXPRESSED"/>
    <property type="match status" value="1"/>
</dbReference>
<dbReference type="Gramene" id="Pp3c17_12600V3.1">
    <property type="protein sequence ID" value="Pp3c17_12600V3.1"/>
    <property type="gene ID" value="Pp3c17_12600"/>
</dbReference>
<name>A9TTF2_PHYPA</name>
<keyword evidence="4 7" id="KW-0732">Signal</keyword>
<keyword evidence="10" id="KW-1185">Reference proteome</keyword>
<dbReference type="InterPro" id="IPR051238">
    <property type="entry name" value="GDSL_esterase/lipase"/>
</dbReference>
<dbReference type="PANTHER" id="PTHR45650">
    <property type="entry name" value="GDSL-LIKE LIPASE/ACYLHYDROLASE-RELATED"/>
    <property type="match status" value="1"/>
</dbReference>
<dbReference type="FunCoup" id="A9TTF2">
    <property type="interactions" value="139"/>
</dbReference>
<keyword evidence="6" id="KW-0442">Lipid degradation</keyword>
<dbReference type="RefSeq" id="XP_024400410.1">
    <property type="nucleotide sequence ID" value="XM_024544642.2"/>
</dbReference>
<evidence type="ECO:0000256" key="3">
    <source>
        <dbReference type="ARBA" id="ARBA00022525"/>
    </source>
</evidence>
<keyword evidence="5" id="KW-0378">Hydrolase</keyword>
<evidence type="ECO:0000313" key="8">
    <source>
        <dbReference type="EMBL" id="PNR36120.1"/>
    </source>
</evidence>
<dbReference type="RefSeq" id="XP_024400411.1">
    <property type="nucleotide sequence ID" value="XM_024544643.2"/>
</dbReference>
<feature type="signal peptide" evidence="7">
    <location>
        <begin position="1"/>
        <end position="32"/>
    </location>
</feature>
<dbReference type="InterPro" id="IPR001087">
    <property type="entry name" value="GDSL"/>
</dbReference>
<dbReference type="EMBL" id="ABEU02000017">
    <property type="protein sequence ID" value="PNR36120.1"/>
    <property type="molecule type" value="Genomic_DNA"/>
</dbReference>
<dbReference type="AlphaFoldDB" id="A9TTF2"/>
<evidence type="ECO:0000256" key="1">
    <source>
        <dbReference type="ARBA" id="ARBA00004613"/>
    </source>
</evidence>
<dbReference type="InterPro" id="IPR036514">
    <property type="entry name" value="SGNH_hydro_sf"/>
</dbReference>
<dbReference type="EnsemblPlants" id="Pp3c17_12600V3.3">
    <property type="protein sequence ID" value="Pp3c17_12600V3.3"/>
    <property type="gene ID" value="Pp3c17_12600"/>
</dbReference>
<evidence type="ECO:0000256" key="5">
    <source>
        <dbReference type="ARBA" id="ARBA00022801"/>
    </source>
</evidence>
<evidence type="ECO:0000256" key="4">
    <source>
        <dbReference type="ARBA" id="ARBA00022729"/>
    </source>
</evidence>
<feature type="chain" id="PRO_5014298000" evidence="7">
    <location>
        <begin position="33"/>
        <end position="388"/>
    </location>
</feature>
<organism evidence="8">
    <name type="scientific">Physcomitrium patens</name>
    <name type="common">Spreading-leaved earth moss</name>
    <name type="synonym">Physcomitrella patens</name>
    <dbReference type="NCBI Taxonomy" id="3218"/>
    <lineage>
        <taxon>Eukaryota</taxon>
        <taxon>Viridiplantae</taxon>
        <taxon>Streptophyta</taxon>
        <taxon>Embryophyta</taxon>
        <taxon>Bryophyta</taxon>
        <taxon>Bryophytina</taxon>
        <taxon>Bryopsida</taxon>
        <taxon>Funariidae</taxon>
        <taxon>Funariales</taxon>
        <taxon>Funariaceae</taxon>
        <taxon>Physcomitrium</taxon>
    </lineage>
</organism>
<dbReference type="Gramene" id="Pp3c17_12600V3.2">
    <property type="protein sequence ID" value="Pp3c17_12600V3.2"/>
    <property type="gene ID" value="Pp3c17_12600"/>
</dbReference>
<comment type="subcellular location">
    <subcellularLocation>
        <location evidence="1">Secreted</location>
    </subcellularLocation>
</comment>
<dbReference type="OrthoDB" id="1600564at2759"/>
<keyword evidence="3" id="KW-0964">Secreted</keyword>
<dbReference type="GeneID" id="112294335"/>
<reference evidence="8 10" key="2">
    <citation type="journal article" date="2018" name="Plant J.">
        <title>The Physcomitrella patens chromosome-scale assembly reveals moss genome structure and evolution.</title>
        <authorList>
            <person name="Lang D."/>
            <person name="Ullrich K.K."/>
            <person name="Murat F."/>
            <person name="Fuchs J."/>
            <person name="Jenkins J."/>
            <person name="Haas F.B."/>
            <person name="Piednoel M."/>
            <person name="Gundlach H."/>
            <person name="Van Bel M."/>
            <person name="Meyberg R."/>
            <person name="Vives C."/>
            <person name="Morata J."/>
            <person name="Symeonidi A."/>
            <person name="Hiss M."/>
            <person name="Muchero W."/>
            <person name="Kamisugi Y."/>
            <person name="Saleh O."/>
            <person name="Blanc G."/>
            <person name="Decker E.L."/>
            <person name="van Gessel N."/>
            <person name="Grimwood J."/>
            <person name="Hayes R.D."/>
            <person name="Graham S.W."/>
            <person name="Gunter L.E."/>
            <person name="McDaniel S.F."/>
            <person name="Hoernstein S.N.W."/>
            <person name="Larsson A."/>
            <person name="Li F.W."/>
            <person name="Perroud P.F."/>
            <person name="Phillips J."/>
            <person name="Ranjan P."/>
            <person name="Rokshar D.S."/>
            <person name="Rothfels C.J."/>
            <person name="Schneider L."/>
            <person name="Shu S."/>
            <person name="Stevenson D.W."/>
            <person name="Thummler F."/>
            <person name="Tillich M."/>
            <person name="Villarreal Aguilar J.C."/>
            <person name="Widiez T."/>
            <person name="Wong G.K."/>
            <person name="Wymore A."/>
            <person name="Zhang Y."/>
            <person name="Zimmer A.D."/>
            <person name="Quatrano R.S."/>
            <person name="Mayer K.F.X."/>
            <person name="Goodstein D."/>
            <person name="Casacuberta J.M."/>
            <person name="Vandepoele K."/>
            <person name="Reski R."/>
            <person name="Cuming A.C."/>
            <person name="Tuskan G.A."/>
            <person name="Maumus F."/>
            <person name="Salse J."/>
            <person name="Schmutz J."/>
            <person name="Rensing S.A."/>
        </authorList>
    </citation>
    <scope>NUCLEOTIDE SEQUENCE [LARGE SCALE GENOMIC DNA]</scope>
    <source>
        <strain evidence="9 10">cv. Gransden 2004</strain>
    </source>
</reference>
<keyword evidence="6" id="KW-0443">Lipid metabolism</keyword>
<dbReference type="eggNOG" id="ENOG502QTUA">
    <property type="taxonomic scope" value="Eukaryota"/>
</dbReference>
<sequence length="388" mass="41629">MAFQGCTPSTQFQQWTTILLLCYLGGSFSCGAQVIVNPGPQASSSSFPTASFIFGDSLVDAGNNNYIGSLARANYGGNGVDFPGGKATGRFCNGRTVADIIGQLLGIPFAPVFLNPAAKGKAILRGVNYASGGAGILDFTGYTFVNRIPLWQQISMFRNTTQQIMQLLGPESGAALIRNSIYSVTMGSNDFLNNYLVVGSPSPRLFTPKRFQERLINTYRSQLTALVNLGARKLVISNVGPLGCIPYRMAVSSTTKGQCVQSDNSLVMSFNSALKSLVDELNGKYPNAKFILANSFNVVSQIISNPGGFGFATKDQACCGVPIGFHRGLSPCFPGVPFCRNRKSYFFWDPYHPTDAANVIIGNRFFSGSPSDAYPMNIKQLAALQLPG</sequence>
<protein>
    <submittedName>
        <fullName evidence="8 9">Uncharacterized protein</fullName>
    </submittedName>
</protein>
<accession>A9TTF2</accession>
<dbReference type="STRING" id="3218.A9TTF2"/>
<dbReference type="Gene3D" id="3.40.50.1110">
    <property type="entry name" value="SGNH hydrolase"/>
    <property type="match status" value="1"/>
</dbReference>
<dbReference type="OMA" id="QIEETEC"/>
<dbReference type="EnsemblPlants" id="Pp3c17_12600V3.1">
    <property type="protein sequence ID" value="Pp3c17_12600V3.1"/>
    <property type="gene ID" value="Pp3c17_12600"/>
</dbReference>
<gene>
    <name evidence="9" type="primary">LOC112294335</name>
    <name evidence="8" type="ORF">PHYPA_021971</name>
</gene>
<evidence type="ECO:0000313" key="10">
    <source>
        <dbReference type="Proteomes" id="UP000006727"/>
    </source>
</evidence>
<evidence type="ECO:0000256" key="6">
    <source>
        <dbReference type="ARBA" id="ARBA00022963"/>
    </source>
</evidence>
<comment type="similarity">
    <text evidence="2">Belongs to the 'GDSL' lipolytic enzyme family.</text>
</comment>
<dbReference type="Gramene" id="Pp3c17_12600V3.3">
    <property type="protein sequence ID" value="Pp3c17_12600V3.3"/>
    <property type="gene ID" value="Pp3c17_12600"/>
</dbReference>
<proteinExistence type="inferred from homology"/>
<dbReference type="PaxDb" id="3218-PP1S313_99V6.1"/>
<reference evidence="9" key="3">
    <citation type="submission" date="2020-12" db="UniProtKB">
        <authorList>
            <consortium name="EnsemblPlants"/>
        </authorList>
    </citation>
    <scope>IDENTIFICATION</scope>
</reference>
<dbReference type="KEGG" id="ppp:112294335"/>
<dbReference type="HOGENOM" id="CLU_015101_0_0_1"/>
<reference evidence="8 10" key="1">
    <citation type="journal article" date="2008" name="Science">
        <title>The Physcomitrella genome reveals evolutionary insights into the conquest of land by plants.</title>
        <authorList>
            <person name="Rensing S."/>
            <person name="Lang D."/>
            <person name="Zimmer A."/>
            <person name="Terry A."/>
            <person name="Salamov A."/>
            <person name="Shapiro H."/>
            <person name="Nishiyama T."/>
            <person name="Perroud P.-F."/>
            <person name="Lindquist E."/>
            <person name="Kamisugi Y."/>
            <person name="Tanahashi T."/>
            <person name="Sakakibara K."/>
            <person name="Fujita T."/>
            <person name="Oishi K."/>
            <person name="Shin-I T."/>
            <person name="Kuroki Y."/>
            <person name="Toyoda A."/>
            <person name="Suzuki Y."/>
            <person name="Hashimoto A."/>
            <person name="Yamaguchi K."/>
            <person name="Sugano A."/>
            <person name="Kohara Y."/>
            <person name="Fujiyama A."/>
            <person name="Anterola A."/>
            <person name="Aoki S."/>
            <person name="Ashton N."/>
            <person name="Barbazuk W.B."/>
            <person name="Barker E."/>
            <person name="Bennetzen J."/>
            <person name="Bezanilla M."/>
            <person name="Blankenship R."/>
            <person name="Cho S.H."/>
            <person name="Dutcher S."/>
            <person name="Estelle M."/>
            <person name="Fawcett J.A."/>
            <person name="Gundlach H."/>
            <person name="Hanada K."/>
            <person name="Heyl A."/>
            <person name="Hicks K.A."/>
            <person name="Hugh J."/>
            <person name="Lohr M."/>
            <person name="Mayer K."/>
            <person name="Melkozernov A."/>
            <person name="Murata T."/>
            <person name="Nelson D."/>
            <person name="Pils B."/>
            <person name="Prigge M."/>
            <person name="Reiss B."/>
            <person name="Renner T."/>
            <person name="Rombauts S."/>
            <person name="Rushton P."/>
            <person name="Sanderfoot A."/>
            <person name="Schween G."/>
            <person name="Shiu S.-H."/>
            <person name="Stueber K."/>
            <person name="Theodoulou F.L."/>
            <person name="Tu H."/>
            <person name="Van de Peer Y."/>
            <person name="Verrier P.J."/>
            <person name="Waters E."/>
            <person name="Wood A."/>
            <person name="Yang L."/>
            <person name="Cove D."/>
            <person name="Cuming A."/>
            <person name="Hasebe M."/>
            <person name="Lucas S."/>
            <person name="Mishler D.B."/>
            <person name="Reski R."/>
            <person name="Grigoriev I."/>
            <person name="Quatrano R.S."/>
            <person name="Boore J.L."/>
        </authorList>
    </citation>
    <scope>NUCLEOTIDE SEQUENCE [LARGE SCALE GENOMIC DNA]</scope>
    <source>
        <strain evidence="9 10">cv. Gransden 2004</strain>
    </source>
</reference>
<dbReference type="Proteomes" id="UP000006727">
    <property type="component" value="Chromosome 17"/>
</dbReference>
<dbReference type="CDD" id="cd01837">
    <property type="entry name" value="SGNH_plant_lipase_like"/>
    <property type="match status" value="1"/>
</dbReference>
<evidence type="ECO:0000256" key="7">
    <source>
        <dbReference type="SAM" id="SignalP"/>
    </source>
</evidence>
<dbReference type="Pfam" id="PF00657">
    <property type="entry name" value="Lipase_GDSL"/>
    <property type="match status" value="1"/>
</dbReference>
<dbReference type="EnsemblPlants" id="Pp3c17_12600V3.2">
    <property type="protein sequence ID" value="Pp3c17_12600V3.2"/>
    <property type="gene ID" value="Pp3c17_12600"/>
</dbReference>
<dbReference type="InterPro" id="IPR035669">
    <property type="entry name" value="SGNH_plant_lipase-like"/>
</dbReference>